<dbReference type="Pfam" id="PF23189">
    <property type="entry name" value="UPF0261_C"/>
    <property type="match status" value="1"/>
</dbReference>
<evidence type="ECO:0000313" key="4">
    <source>
        <dbReference type="Proteomes" id="UP000050430"/>
    </source>
</evidence>
<dbReference type="RefSeq" id="WP_062421163.1">
    <property type="nucleotide sequence ID" value="NZ_BBYA01000008.1"/>
</dbReference>
<dbReference type="Gene3D" id="3.40.50.12020">
    <property type="entry name" value="Uncharacterised protein family UPF0261, NN domain"/>
    <property type="match status" value="1"/>
</dbReference>
<dbReference type="EMBL" id="LGCK01000007">
    <property type="protein sequence ID" value="KPL72748.1"/>
    <property type="molecule type" value="Genomic_DNA"/>
</dbReference>
<protein>
    <submittedName>
        <fullName evidence="3">Uncharacterized protein</fullName>
    </submittedName>
</protein>
<name>A0A0P6X0P8_9CHLR</name>
<sequence length="406" mass="43457">MIGNKTVIVIGTVDTKGPELDYLRQQVKAAGCEALLMDVGVHNKSETRADITGDDVVKATNDQIESIRSLPRGEAVEKMSNSAAVYLAKMVADGNAHGVIGLGGSGGTTICAAAMRGLPYGLPKLLVSTLASGNTRWHIGISDIVMMPSILDIGGLNPMLQMVLKNAAGAIAGMVNHHEAYIPSGKPVVTFTMYGTTTPGVSATRKIVEDAGFEPWVFHASGVGGKTMERMIDLGYVKGVVDMTLAEIGAHLIGGLHDAGPERLDAAGKVGIPQLIVPGAADTVVLPPRDQIPEKFKNRILNFHNPTMTTMRTEPDENRAIGEFIARKLNASHGPVKVLFPWGGLSSIDHPGKIFYLPEANKALFETLKINLKPEIELLEDDHHLDDPEFAQRAAGIFLKMIEKTH</sequence>
<accession>A0A0P6X0P8</accession>
<dbReference type="Proteomes" id="UP000050430">
    <property type="component" value="Unassembled WGS sequence"/>
</dbReference>
<dbReference type="AlphaFoldDB" id="A0A0P6X0P8"/>
<dbReference type="OrthoDB" id="9776369at2"/>
<comment type="caution">
    <text evidence="3">The sequence shown here is derived from an EMBL/GenBank/DDBJ whole genome shotgun (WGS) entry which is preliminary data.</text>
</comment>
<dbReference type="InterPro" id="IPR051353">
    <property type="entry name" value="Tobamovirus_resist_UPF0261"/>
</dbReference>
<dbReference type="PIRSF" id="PIRSF033271">
    <property type="entry name" value="UCP033271"/>
    <property type="match status" value="1"/>
</dbReference>
<dbReference type="STRING" id="229920.ADM99_06625"/>
<dbReference type="InterPro" id="IPR008322">
    <property type="entry name" value="UPF0261"/>
</dbReference>
<feature type="domain" description="UPF0261" evidence="2">
    <location>
        <begin position="186"/>
        <end position="401"/>
    </location>
</feature>
<dbReference type="Gene3D" id="3.40.50.12030">
    <property type="entry name" value="Uncharacterised protein family UPF0261, NC domain"/>
    <property type="match status" value="1"/>
</dbReference>
<dbReference type="PANTHER" id="PTHR31862:SF1">
    <property type="entry name" value="UPF0261 DOMAIN PROTEIN (AFU_ORTHOLOGUE AFUA_1G10120)"/>
    <property type="match status" value="1"/>
</dbReference>
<dbReference type="InterPro" id="IPR056778">
    <property type="entry name" value="UPF0261_C"/>
</dbReference>
<dbReference type="Pfam" id="PF06792">
    <property type="entry name" value="UPF0261"/>
    <property type="match status" value="1"/>
</dbReference>
<evidence type="ECO:0000259" key="2">
    <source>
        <dbReference type="Pfam" id="PF23189"/>
    </source>
</evidence>
<proteinExistence type="predicted"/>
<organism evidence="3 4">
    <name type="scientific">Leptolinea tardivitalis</name>
    <dbReference type="NCBI Taxonomy" id="229920"/>
    <lineage>
        <taxon>Bacteria</taxon>
        <taxon>Bacillati</taxon>
        <taxon>Chloroflexota</taxon>
        <taxon>Anaerolineae</taxon>
        <taxon>Anaerolineales</taxon>
        <taxon>Anaerolineaceae</taxon>
        <taxon>Leptolinea</taxon>
    </lineage>
</organism>
<feature type="domain" description="UPF0261" evidence="1">
    <location>
        <begin position="5"/>
        <end position="179"/>
    </location>
</feature>
<evidence type="ECO:0000259" key="1">
    <source>
        <dbReference type="Pfam" id="PF06792"/>
    </source>
</evidence>
<dbReference type="PANTHER" id="PTHR31862">
    <property type="entry name" value="UPF0261 DOMAIN PROTEIN (AFU_ORTHOLOGUE AFUA_1G10120)"/>
    <property type="match status" value="1"/>
</dbReference>
<evidence type="ECO:0000313" key="3">
    <source>
        <dbReference type="EMBL" id="KPL72748.1"/>
    </source>
</evidence>
<gene>
    <name evidence="3" type="ORF">ADM99_06625</name>
</gene>
<reference evidence="3 4" key="1">
    <citation type="submission" date="2015-07" db="EMBL/GenBank/DDBJ databases">
        <title>Genome sequence of Leptolinea tardivitalis DSM 16556.</title>
        <authorList>
            <person name="Hemp J."/>
            <person name="Ward L.M."/>
            <person name="Pace L.A."/>
            <person name="Fischer W.W."/>
        </authorList>
    </citation>
    <scope>NUCLEOTIDE SEQUENCE [LARGE SCALE GENOMIC DNA]</scope>
    <source>
        <strain evidence="3 4">YMTK-2</strain>
    </source>
</reference>
<dbReference type="NCBIfam" id="NF002674">
    <property type="entry name" value="PRK02399.1-2"/>
    <property type="match status" value="1"/>
</dbReference>
<dbReference type="InterPro" id="IPR044122">
    <property type="entry name" value="UPF0261_N"/>
</dbReference>
<keyword evidence="4" id="KW-1185">Reference proteome</keyword>
<dbReference type="CDD" id="cd15488">
    <property type="entry name" value="Tm-1-like"/>
    <property type="match status" value="1"/>
</dbReference>